<proteinExistence type="predicted"/>
<organism evidence="2">
    <name type="scientific">Pedococcus sp. KACC 23699</name>
    <dbReference type="NCBI Taxonomy" id="3149228"/>
    <lineage>
        <taxon>Bacteria</taxon>
        <taxon>Bacillati</taxon>
        <taxon>Actinomycetota</taxon>
        <taxon>Actinomycetes</taxon>
        <taxon>Micrococcales</taxon>
        <taxon>Intrasporangiaceae</taxon>
        <taxon>Pedococcus</taxon>
    </lineage>
</organism>
<reference evidence="2" key="1">
    <citation type="submission" date="2024-05" db="EMBL/GenBank/DDBJ databases">
        <authorList>
            <person name="Kim S."/>
            <person name="Heo J."/>
            <person name="Choi H."/>
            <person name="Choi Y."/>
            <person name="Kwon S.-W."/>
            <person name="Kim Y."/>
        </authorList>
    </citation>
    <scope>NUCLEOTIDE SEQUENCE</scope>
    <source>
        <strain evidence="2">KACC 23699</strain>
    </source>
</reference>
<dbReference type="RefSeq" id="WP_406832494.1">
    <property type="nucleotide sequence ID" value="NZ_CP157483.1"/>
</dbReference>
<accession>A0AAU7JXQ1</accession>
<evidence type="ECO:0000256" key="1">
    <source>
        <dbReference type="SAM" id="MobiDB-lite"/>
    </source>
</evidence>
<feature type="region of interest" description="Disordered" evidence="1">
    <location>
        <begin position="133"/>
        <end position="154"/>
    </location>
</feature>
<name>A0AAU7JXQ1_9MICO</name>
<protein>
    <submittedName>
        <fullName evidence="2">Plasmid replication, integration and excision activator</fullName>
    </submittedName>
</protein>
<evidence type="ECO:0000313" key="2">
    <source>
        <dbReference type="EMBL" id="XBO45010.1"/>
    </source>
</evidence>
<dbReference type="EMBL" id="CP157483">
    <property type="protein sequence ID" value="XBO45010.1"/>
    <property type="molecule type" value="Genomic_DNA"/>
</dbReference>
<sequence length="154" mass="17029">MAIQQRMRVLFEDVFPEGAFVVGEVEPVEDYELIRAARETGREPGDVQTRDKVTEKRVWQVRVVDGDSMARKGQTEVVVKIGADQQPVPPPKIEGLPFRPVMFENLTVTAWIDDRGNRPNIAWSFRADGMRAPKPGEVATPSKGPAAVSEMGAA</sequence>
<dbReference type="AlphaFoldDB" id="A0AAU7JXQ1"/>
<gene>
    <name evidence="2" type="ORF">ABEG17_06640</name>
</gene>